<dbReference type="STRING" id="1850246.LPB138_00935"/>
<dbReference type="AlphaFoldDB" id="A0A1D8P838"/>
<proteinExistence type="predicted"/>
<accession>A0A1D8P838</accession>
<evidence type="ECO:0000256" key="1">
    <source>
        <dbReference type="SAM" id="Phobius"/>
    </source>
</evidence>
<dbReference type="KEGG" id="lul:LPB138_08560"/>
<organism evidence="4 5">
    <name type="scientific">Urechidicola croceus</name>
    <dbReference type="NCBI Taxonomy" id="1850246"/>
    <lineage>
        <taxon>Bacteria</taxon>
        <taxon>Pseudomonadati</taxon>
        <taxon>Bacteroidota</taxon>
        <taxon>Flavobacteriia</taxon>
        <taxon>Flavobacteriales</taxon>
        <taxon>Flavobacteriaceae</taxon>
        <taxon>Urechidicola</taxon>
    </lineage>
</organism>
<dbReference type="Proteomes" id="UP000176050">
    <property type="component" value="Chromosome"/>
</dbReference>
<protein>
    <submittedName>
        <fullName evidence="4">Uncharacterized protein</fullName>
    </submittedName>
</protein>
<keyword evidence="1" id="KW-0472">Membrane</keyword>
<keyword evidence="1" id="KW-0812">Transmembrane</keyword>
<dbReference type="EMBL" id="CP017478">
    <property type="protein sequence ID" value="AOW20725.1"/>
    <property type="molecule type" value="Genomic_DNA"/>
</dbReference>
<keyword evidence="1" id="KW-1133">Transmembrane helix</keyword>
<reference evidence="4 5" key="1">
    <citation type="submission" date="2016-10" db="EMBL/GenBank/DDBJ databases">
        <title>Lutibacter sp. LPB0138, isolated from marine gastropod.</title>
        <authorList>
            <person name="Kim E."/>
            <person name="Yi H."/>
        </authorList>
    </citation>
    <scope>NUCLEOTIDE SEQUENCE [LARGE SCALE GENOMIC DNA]</scope>
    <source>
        <strain evidence="4 5">LPB0138</strain>
    </source>
</reference>
<keyword evidence="5" id="KW-1185">Reference proteome</keyword>
<name>A0A1D8P838_9FLAO</name>
<dbReference type="KEGG" id="lul:LPB138_01245"/>
<feature type="transmembrane region" description="Helical" evidence="1">
    <location>
        <begin position="33"/>
        <end position="54"/>
    </location>
</feature>
<evidence type="ECO:0000313" key="4">
    <source>
        <dbReference type="EMBL" id="AOW20725.1"/>
    </source>
</evidence>
<sequence>MAINTGVSLKYETEFGECISQVSGIDLCKQQDLFLGLTYSCGIIFLILISILIYKTVKWKT</sequence>
<evidence type="ECO:0000313" key="5">
    <source>
        <dbReference type="Proteomes" id="UP000176050"/>
    </source>
</evidence>
<dbReference type="EMBL" id="CP017478">
    <property type="protein sequence ID" value="AOW19331.1"/>
    <property type="molecule type" value="Genomic_DNA"/>
</dbReference>
<evidence type="ECO:0000313" key="3">
    <source>
        <dbReference type="EMBL" id="AOW19391.1"/>
    </source>
</evidence>
<dbReference type="KEGG" id="lul:LPB138_00935"/>
<evidence type="ECO:0000313" key="2">
    <source>
        <dbReference type="EMBL" id="AOW19331.1"/>
    </source>
</evidence>
<gene>
    <name evidence="2" type="ORF">LPB138_00935</name>
    <name evidence="3" type="ORF">LPB138_01245</name>
    <name evidence="4" type="ORF">LPB138_08560</name>
</gene>
<dbReference type="EMBL" id="CP017478">
    <property type="protein sequence ID" value="AOW19391.1"/>
    <property type="molecule type" value="Genomic_DNA"/>
</dbReference>